<accession>A0AAU9NBF3</accession>
<evidence type="ECO:0000313" key="3">
    <source>
        <dbReference type="EMBL" id="CAH1434910.1"/>
    </source>
</evidence>
<keyword evidence="4" id="KW-1185">Reference proteome</keyword>
<dbReference type="EMBL" id="CAKMRJ010004055">
    <property type="protein sequence ID" value="CAH1434910.1"/>
    <property type="molecule type" value="Genomic_DNA"/>
</dbReference>
<reference evidence="2 4" key="1">
    <citation type="submission" date="2022-01" db="EMBL/GenBank/DDBJ databases">
        <authorList>
            <person name="Xiong W."/>
            <person name="Schranz E."/>
        </authorList>
    </citation>
    <scope>NUCLEOTIDE SEQUENCE [LARGE SCALE GENOMIC DNA]</scope>
</reference>
<gene>
    <name evidence="2" type="ORF">LVIROSA_LOCUS21349</name>
    <name evidence="3" type="ORF">LVIROSA_LOCUS21390</name>
</gene>
<feature type="region of interest" description="Disordered" evidence="1">
    <location>
        <begin position="39"/>
        <end position="68"/>
    </location>
</feature>
<evidence type="ECO:0000313" key="2">
    <source>
        <dbReference type="EMBL" id="CAH1434868.1"/>
    </source>
</evidence>
<feature type="compositionally biased region" description="Acidic residues" evidence="1">
    <location>
        <begin position="285"/>
        <end position="303"/>
    </location>
</feature>
<protein>
    <submittedName>
        <fullName evidence="2">Uncharacterized protein</fullName>
    </submittedName>
</protein>
<comment type="caution">
    <text evidence="2">The sequence shown here is derived from an EMBL/GenBank/DDBJ whole genome shotgun (WGS) entry which is preliminary data.</text>
</comment>
<evidence type="ECO:0000256" key="1">
    <source>
        <dbReference type="SAM" id="MobiDB-lite"/>
    </source>
</evidence>
<dbReference type="Proteomes" id="UP001157418">
    <property type="component" value="Unassembled WGS sequence"/>
</dbReference>
<dbReference type="AlphaFoldDB" id="A0AAU9NBF3"/>
<evidence type="ECO:0000313" key="4">
    <source>
        <dbReference type="Proteomes" id="UP001157418"/>
    </source>
</evidence>
<dbReference type="EMBL" id="CAKMRJ010004013">
    <property type="protein sequence ID" value="CAH1434868.1"/>
    <property type="molecule type" value="Genomic_DNA"/>
</dbReference>
<name>A0AAU9NBF3_9ASTR</name>
<feature type="region of interest" description="Disordered" evidence="1">
    <location>
        <begin position="254"/>
        <end position="303"/>
    </location>
</feature>
<proteinExistence type="predicted"/>
<feature type="compositionally biased region" description="Acidic residues" evidence="1">
    <location>
        <begin position="262"/>
        <end position="272"/>
    </location>
</feature>
<feature type="compositionally biased region" description="Pro residues" evidence="1">
    <location>
        <begin position="45"/>
        <end position="56"/>
    </location>
</feature>
<organism evidence="2 4">
    <name type="scientific">Lactuca virosa</name>
    <dbReference type="NCBI Taxonomy" id="75947"/>
    <lineage>
        <taxon>Eukaryota</taxon>
        <taxon>Viridiplantae</taxon>
        <taxon>Streptophyta</taxon>
        <taxon>Embryophyta</taxon>
        <taxon>Tracheophyta</taxon>
        <taxon>Spermatophyta</taxon>
        <taxon>Magnoliopsida</taxon>
        <taxon>eudicotyledons</taxon>
        <taxon>Gunneridae</taxon>
        <taxon>Pentapetalae</taxon>
        <taxon>asterids</taxon>
        <taxon>campanulids</taxon>
        <taxon>Asterales</taxon>
        <taxon>Asteraceae</taxon>
        <taxon>Cichorioideae</taxon>
        <taxon>Cichorieae</taxon>
        <taxon>Lactucinae</taxon>
        <taxon>Lactuca</taxon>
    </lineage>
</organism>
<sequence>MSQSYPIVSKSQTSGNHLRCDHYILNANIARYQKQINTGVNHKPYAPPPPPPPLPPIHQQVDAKPRGTTSSKTFAEMVSGHRTPKVAVKPTSNYLDQNNCILTGEVMSAQHIENIPTLLKLDNKFIGSIYYTGGLKMMFKFINPSNADTFLAMTPIGTGGSGLRKGFADNMDCDRLTWVNIFGVPVRFRSDENYSKIVGVFGKVVNTYNNGDTLDISTGHVCVLTKDWSPFDAMLGDHHLFKKSVGSPIDVDDETCSLNSIDSEDKEDEDEAVSTRWGNPKNTDEVPEEGEIVEEPEAGDEEIQSSIATTMVLLIIKKLY</sequence>